<name>A0ABM0ZC26_CAMSA</name>
<dbReference type="Gene3D" id="1.20.1280.50">
    <property type="match status" value="1"/>
</dbReference>
<dbReference type="PROSITE" id="PS50181">
    <property type="entry name" value="FBOX"/>
    <property type="match status" value="1"/>
</dbReference>
<keyword evidence="2" id="KW-1185">Reference proteome</keyword>
<dbReference type="PANTHER" id="PTHR38926:SF2">
    <property type="entry name" value="F-BOX_LRR-REPEAT PROTEIN 21-RELATED"/>
    <property type="match status" value="1"/>
</dbReference>
<evidence type="ECO:0000313" key="2">
    <source>
        <dbReference type="Proteomes" id="UP000694864"/>
    </source>
</evidence>
<dbReference type="SUPFAM" id="SSF52047">
    <property type="entry name" value="RNI-like"/>
    <property type="match status" value="1"/>
</dbReference>
<dbReference type="Proteomes" id="UP000694864">
    <property type="component" value="Chromosome 5"/>
</dbReference>
<accession>A0ABM0ZC26</accession>
<feature type="domain" description="F-box" evidence="1">
    <location>
        <begin position="22"/>
        <end position="69"/>
    </location>
</feature>
<reference evidence="2" key="1">
    <citation type="journal article" date="2014" name="Nat. Commun.">
        <title>The emerging biofuel crop Camelina sativa retains a highly undifferentiated hexaploid genome structure.</title>
        <authorList>
            <person name="Kagale S."/>
            <person name="Koh C."/>
            <person name="Nixon J."/>
            <person name="Bollina V."/>
            <person name="Clarke W.E."/>
            <person name="Tuteja R."/>
            <person name="Spillane C."/>
            <person name="Robinson S.J."/>
            <person name="Links M.G."/>
            <person name="Clarke C."/>
            <person name="Higgins E.E."/>
            <person name="Huebert T."/>
            <person name="Sharpe A.G."/>
            <person name="Parkin I.A."/>
        </authorList>
    </citation>
    <scope>NUCLEOTIDE SEQUENCE [LARGE SCALE GENOMIC DNA]</scope>
    <source>
        <strain evidence="2">cv. DH55</strain>
    </source>
</reference>
<proteinExistence type="predicted"/>
<evidence type="ECO:0000259" key="1">
    <source>
        <dbReference type="PROSITE" id="PS50181"/>
    </source>
</evidence>
<dbReference type="InterPro" id="IPR001810">
    <property type="entry name" value="F-box_dom"/>
</dbReference>
<dbReference type="Pfam" id="PF12937">
    <property type="entry name" value="F-box-like"/>
    <property type="match status" value="1"/>
</dbReference>
<dbReference type="CDD" id="cd22164">
    <property type="entry name" value="F-box_AtSKIP19-like"/>
    <property type="match status" value="1"/>
</dbReference>
<dbReference type="RefSeq" id="XP_010513578.1">
    <property type="nucleotide sequence ID" value="XM_010515276.1"/>
</dbReference>
<dbReference type="GeneID" id="104789603"/>
<reference evidence="3" key="2">
    <citation type="submission" date="2025-08" db="UniProtKB">
        <authorList>
            <consortium name="RefSeq"/>
        </authorList>
    </citation>
    <scope>IDENTIFICATION</scope>
    <source>
        <tissue evidence="3">Leaf</tissue>
    </source>
</reference>
<dbReference type="SMART" id="SM00256">
    <property type="entry name" value="FBOX"/>
    <property type="match status" value="1"/>
</dbReference>
<dbReference type="SUPFAM" id="SSF81383">
    <property type="entry name" value="F-box domain"/>
    <property type="match status" value="1"/>
</dbReference>
<sequence length="309" mass="35054">MFVEDRARIVIVVIVIKDREEPRNWTDLPSELTSSILLRLGAIEILENAQKVCTSWRRICKDPSMWCKIDMRDLGNRGPGNLIFDVLCRQAVDLSQGGLLEIYIENFATDSLLTYIADRSSNLRSLGLGFRMYHHHTSISNKGLVNAIEKIPLLETLEVSHPTLKLNLKAIGHACPQLKTLKLNSSGSDSLGLDELNYGTFGIDCDDEYALAIAESMPELRHLQLLGDRLTASGLNAILDGCPLLEHLDLRKCFNINMVGNLEKQCLERVKEFRRPNDSTADYPFDIIFVNYDDVYERIEVLYDFCLFD</sequence>
<protein>
    <submittedName>
        <fullName evidence="3">F-box protein At4g05475</fullName>
    </submittedName>
</protein>
<dbReference type="InterPro" id="IPR032675">
    <property type="entry name" value="LRR_dom_sf"/>
</dbReference>
<gene>
    <name evidence="3" type="primary">LOC104789603</name>
</gene>
<dbReference type="InterPro" id="IPR036047">
    <property type="entry name" value="F-box-like_dom_sf"/>
</dbReference>
<evidence type="ECO:0000313" key="3">
    <source>
        <dbReference type="RefSeq" id="XP_010513578.1"/>
    </source>
</evidence>
<organism evidence="2 3">
    <name type="scientific">Camelina sativa</name>
    <name type="common">False flax</name>
    <name type="synonym">Myagrum sativum</name>
    <dbReference type="NCBI Taxonomy" id="90675"/>
    <lineage>
        <taxon>Eukaryota</taxon>
        <taxon>Viridiplantae</taxon>
        <taxon>Streptophyta</taxon>
        <taxon>Embryophyta</taxon>
        <taxon>Tracheophyta</taxon>
        <taxon>Spermatophyta</taxon>
        <taxon>Magnoliopsida</taxon>
        <taxon>eudicotyledons</taxon>
        <taxon>Gunneridae</taxon>
        <taxon>Pentapetalae</taxon>
        <taxon>rosids</taxon>
        <taxon>malvids</taxon>
        <taxon>Brassicales</taxon>
        <taxon>Brassicaceae</taxon>
        <taxon>Camelineae</taxon>
        <taxon>Camelina</taxon>
    </lineage>
</organism>
<dbReference type="PANTHER" id="PTHR38926">
    <property type="entry name" value="F-BOX DOMAIN CONTAINING PROTEIN, EXPRESSED"/>
    <property type="match status" value="1"/>
</dbReference>
<dbReference type="Gene3D" id="3.80.10.10">
    <property type="entry name" value="Ribonuclease Inhibitor"/>
    <property type="match status" value="1"/>
</dbReference>